<gene>
    <name evidence="1" type="ORF">MLD38_008391</name>
</gene>
<sequence>MDPNGVIKRRAIKRGCPGSPHGADMKRKPPCCCWYSGGCFRILLSARAPSCCPVSSVLQKLRERGEAALGCLVIMRGKQLKVSSSAPTPSKQPAATLDSHRNQAVQDCISYINSATASSSATSTSTSSSSPSLSSTDMVILPPLKSNLPQIPPKSVVAEPVITVPAALPPPPPPPCLPCTSNSKGEPSEGLTVEKSTRSPCP</sequence>
<reference evidence="2" key="1">
    <citation type="journal article" date="2023" name="Front. Plant Sci.">
        <title>Chromosomal-level genome assembly of Melastoma candidum provides insights into trichome evolution.</title>
        <authorList>
            <person name="Zhong Y."/>
            <person name="Wu W."/>
            <person name="Sun C."/>
            <person name="Zou P."/>
            <person name="Liu Y."/>
            <person name="Dai S."/>
            <person name="Zhou R."/>
        </authorList>
    </citation>
    <scope>NUCLEOTIDE SEQUENCE [LARGE SCALE GENOMIC DNA]</scope>
</reference>
<organism evidence="1 2">
    <name type="scientific">Melastoma candidum</name>
    <dbReference type="NCBI Taxonomy" id="119954"/>
    <lineage>
        <taxon>Eukaryota</taxon>
        <taxon>Viridiplantae</taxon>
        <taxon>Streptophyta</taxon>
        <taxon>Embryophyta</taxon>
        <taxon>Tracheophyta</taxon>
        <taxon>Spermatophyta</taxon>
        <taxon>Magnoliopsida</taxon>
        <taxon>eudicotyledons</taxon>
        <taxon>Gunneridae</taxon>
        <taxon>Pentapetalae</taxon>
        <taxon>rosids</taxon>
        <taxon>malvids</taxon>
        <taxon>Myrtales</taxon>
        <taxon>Melastomataceae</taxon>
        <taxon>Melastomatoideae</taxon>
        <taxon>Melastomateae</taxon>
        <taxon>Melastoma</taxon>
    </lineage>
</organism>
<evidence type="ECO:0000313" key="2">
    <source>
        <dbReference type="Proteomes" id="UP001057402"/>
    </source>
</evidence>
<dbReference type="Proteomes" id="UP001057402">
    <property type="component" value="Chromosome 3"/>
</dbReference>
<name>A0ACB9RTS9_9MYRT</name>
<keyword evidence="2" id="KW-1185">Reference proteome</keyword>
<accession>A0ACB9RTS9</accession>
<protein>
    <submittedName>
        <fullName evidence="1">Uncharacterized protein</fullName>
    </submittedName>
</protein>
<evidence type="ECO:0000313" key="1">
    <source>
        <dbReference type="EMBL" id="KAI4382423.1"/>
    </source>
</evidence>
<comment type="caution">
    <text evidence="1">The sequence shown here is derived from an EMBL/GenBank/DDBJ whole genome shotgun (WGS) entry which is preliminary data.</text>
</comment>
<dbReference type="EMBL" id="CM042882">
    <property type="protein sequence ID" value="KAI4382423.1"/>
    <property type="molecule type" value="Genomic_DNA"/>
</dbReference>
<proteinExistence type="predicted"/>